<accession>A0ABQ6NIY4</accession>
<dbReference type="NCBIfam" id="TIGR01549">
    <property type="entry name" value="HAD-SF-IA-v1"/>
    <property type="match status" value="1"/>
</dbReference>
<dbReference type="Gene3D" id="1.10.150.240">
    <property type="entry name" value="Putative phosphatase, domain 2"/>
    <property type="match status" value="1"/>
</dbReference>
<evidence type="ECO:0000313" key="2">
    <source>
        <dbReference type="Proteomes" id="UP001285921"/>
    </source>
</evidence>
<dbReference type="Proteomes" id="UP001285921">
    <property type="component" value="Unassembled WGS sequence"/>
</dbReference>
<dbReference type="InterPro" id="IPR023214">
    <property type="entry name" value="HAD_sf"/>
</dbReference>
<dbReference type="PANTHER" id="PTHR47478">
    <property type="match status" value="1"/>
</dbReference>
<gene>
    <name evidence="1" type="ORF">PghCCS26_15920</name>
</gene>
<dbReference type="InterPro" id="IPR052550">
    <property type="entry name" value="Pyrimidine_5'-ntase_YjjG"/>
</dbReference>
<reference evidence="1 2" key="1">
    <citation type="submission" date="2023-05" db="EMBL/GenBank/DDBJ databases">
        <title>Draft genome of Paenibacillus sp. CCS26.</title>
        <authorList>
            <person name="Akita H."/>
            <person name="Shinto Y."/>
            <person name="Kimura Z."/>
        </authorList>
    </citation>
    <scope>NUCLEOTIDE SEQUENCE [LARGE SCALE GENOMIC DNA]</scope>
    <source>
        <strain evidence="1 2">CCS26</strain>
    </source>
</reference>
<dbReference type="InterPro" id="IPR011951">
    <property type="entry name" value="HAD-SF_hydro_IA_YjjG/PynA"/>
</dbReference>
<keyword evidence="2" id="KW-1185">Reference proteome</keyword>
<dbReference type="Pfam" id="PF13419">
    <property type="entry name" value="HAD_2"/>
    <property type="match status" value="1"/>
</dbReference>
<dbReference type="EMBL" id="BTCL01000004">
    <property type="protein sequence ID" value="GMK44464.1"/>
    <property type="molecule type" value="Genomic_DNA"/>
</dbReference>
<dbReference type="NCBIfam" id="TIGR02254">
    <property type="entry name" value="YjjG_YfnB"/>
    <property type="match status" value="1"/>
</dbReference>
<dbReference type="PRINTS" id="PR00413">
    <property type="entry name" value="HADHALOGNASE"/>
</dbReference>
<comment type="caution">
    <text evidence="1">The sequence shown here is derived from an EMBL/GenBank/DDBJ whole genome shotgun (WGS) entry which is preliminary data.</text>
</comment>
<evidence type="ECO:0000313" key="1">
    <source>
        <dbReference type="EMBL" id="GMK44464.1"/>
    </source>
</evidence>
<proteinExistence type="predicted"/>
<dbReference type="Gene3D" id="3.40.50.1000">
    <property type="entry name" value="HAD superfamily/HAD-like"/>
    <property type="match status" value="1"/>
</dbReference>
<dbReference type="InterPro" id="IPR041492">
    <property type="entry name" value="HAD_2"/>
</dbReference>
<dbReference type="InterPro" id="IPR006439">
    <property type="entry name" value="HAD-SF_hydro_IA"/>
</dbReference>
<dbReference type="SFLD" id="SFLDG01129">
    <property type="entry name" value="C1.5:_HAD__Beta-PGM__Phosphata"/>
    <property type="match status" value="1"/>
</dbReference>
<dbReference type="InterPro" id="IPR036412">
    <property type="entry name" value="HAD-like_sf"/>
</dbReference>
<protein>
    <submittedName>
        <fullName evidence="1">Noncanonical pyrimidine nucleotidase, YjjG family protein</fullName>
    </submittedName>
</protein>
<sequence>MYKAIIFDLDNTLLDYTYSEAECMRRTVREHNLDLDNEASWNAFWPAYLGHNFKHWMDFVHKRGSHQTIEDVLIHSFRDTISLQDSAYEKLSATYWHHFCNTCYFEPGAEELLQQVQATHKLGIISNGLGLAQRKRLAAGQIYEKFHSIIVSDEAGVRKPGKEIFDLSLEELKLSNSEVLFVGDSLSDDYHGAQNAGIDFCFYNRRAVSVSDEIKPTYAIESLKDLISVIQS</sequence>
<organism evidence="1 2">
    <name type="scientific">Paenibacillus glycanilyticus</name>
    <dbReference type="NCBI Taxonomy" id="126569"/>
    <lineage>
        <taxon>Bacteria</taxon>
        <taxon>Bacillati</taxon>
        <taxon>Bacillota</taxon>
        <taxon>Bacilli</taxon>
        <taxon>Bacillales</taxon>
        <taxon>Paenibacillaceae</taxon>
        <taxon>Paenibacillus</taxon>
    </lineage>
</organism>
<dbReference type="SFLD" id="SFLDS00003">
    <property type="entry name" value="Haloacid_Dehalogenase"/>
    <property type="match status" value="1"/>
</dbReference>
<dbReference type="SUPFAM" id="SSF56784">
    <property type="entry name" value="HAD-like"/>
    <property type="match status" value="1"/>
</dbReference>
<dbReference type="RefSeq" id="WP_317979450.1">
    <property type="nucleotide sequence ID" value="NZ_BTCL01000004.1"/>
</dbReference>
<dbReference type="PANTHER" id="PTHR47478:SF1">
    <property type="entry name" value="PYRIMIDINE 5'-NUCLEOTIDASE YJJG"/>
    <property type="match status" value="1"/>
</dbReference>
<dbReference type="InterPro" id="IPR023198">
    <property type="entry name" value="PGP-like_dom2"/>
</dbReference>
<name>A0ABQ6NIY4_9BACL</name>